<dbReference type="RefSeq" id="WP_238898812.1">
    <property type="nucleotide sequence ID" value="NZ_JAKOGG010000514.1"/>
</dbReference>
<dbReference type="PROSITE" id="PS00639">
    <property type="entry name" value="THIOL_PROTEASE_HIS"/>
    <property type="match status" value="1"/>
</dbReference>
<dbReference type="InterPro" id="IPR013128">
    <property type="entry name" value="Peptidase_C1A"/>
</dbReference>
<evidence type="ECO:0000259" key="2">
    <source>
        <dbReference type="Pfam" id="PF00112"/>
    </source>
</evidence>
<dbReference type="EMBL" id="JAKOGG010000514">
    <property type="protein sequence ID" value="MCS4558975.1"/>
    <property type="molecule type" value="Genomic_DNA"/>
</dbReference>
<comment type="similarity">
    <text evidence="1">Belongs to the peptidase C1 family.</text>
</comment>
<dbReference type="Pfam" id="PF00112">
    <property type="entry name" value="Peptidase_C1"/>
    <property type="match status" value="1"/>
</dbReference>
<reference evidence="3 4" key="1">
    <citation type="submission" date="2022-02" db="EMBL/GenBank/DDBJ databases">
        <authorList>
            <person name="Zhuang L."/>
        </authorList>
    </citation>
    <scope>NUCLEOTIDE SEQUENCE [LARGE SCALE GENOMIC DNA]</scope>
    <source>
        <strain evidence="3 4">C32</strain>
    </source>
</reference>
<evidence type="ECO:0000313" key="4">
    <source>
        <dbReference type="Proteomes" id="UP001201549"/>
    </source>
</evidence>
<name>A0ABT2FTJ1_9GAMM</name>
<protein>
    <submittedName>
        <fullName evidence="3">C1 family peptidase</fullName>
    </submittedName>
</protein>
<dbReference type="InterPro" id="IPR025660">
    <property type="entry name" value="Pept_his_AS"/>
</dbReference>
<accession>A0ABT2FTJ1</accession>
<dbReference type="InterPro" id="IPR000668">
    <property type="entry name" value="Peptidase_C1A_C"/>
</dbReference>
<dbReference type="InterPro" id="IPR038765">
    <property type="entry name" value="Papain-like_cys_pep_sf"/>
</dbReference>
<sequence>FYEPECSSVQLDHGVLVVGYGVEKGQKYWLVKNSWSEQWGENGYNKRARSRTNTCGIATQASYPIVEGRRKSTEESSEGSI</sequence>
<evidence type="ECO:0000256" key="1">
    <source>
        <dbReference type="ARBA" id="ARBA00008455"/>
    </source>
</evidence>
<keyword evidence="4" id="KW-1185">Reference proteome</keyword>
<dbReference type="Proteomes" id="UP001201549">
    <property type="component" value="Unassembled WGS sequence"/>
</dbReference>
<dbReference type="PANTHER" id="PTHR12411">
    <property type="entry name" value="CYSTEINE PROTEASE FAMILY C1-RELATED"/>
    <property type="match status" value="1"/>
</dbReference>
<gene>
    <name evidence="3" type="ORF">L9G74_21380</name>
</gene>
<evidence type="ECO:0000313" key="3">
    <source>
        <dbReference type="EMBL" id="MCS4558975.1"/>
    </source>
</evidence>
<organism evidence="3 4">
    <name type="scientific">Shewanella electrica</name>
    <dbReference type="NCBI Taxonomy" id="515560"/>
    <lineage>
        <taxon>Bacteria</taxon>
        <taxon>Pseudomonadati</taxon>
        <taxon>Pseudomonadota</taxon>
        <taxon>Gammaproteobacteria</taxon>
        <taxon>Alteromonadales</taxon>
        <taxon>Shewanellaceae</taxon>
        <taxon>Shewanella</taxon>
    </lineage>
</organism>
<dbReference type="Gene3D" id="3.90.70.10">
    <property type="entry name" value="Cysteine proteinases"/>
    <property type="match status" value="1"/>
</dbReference>
<proteinExistence type="inferred from homology"/>
<feature type="domain" description="Peptidase C1A papain C-terminal" evidence="2">
    <location>
        <begin position="2"/>
        <end position="65"/>
    </location>
</feature>
<feature type="non-terminal residue" evidence="3">
    <location>
        <position position="1"/>
    </location>
</feature>
<comment type="caution">
    <text evidence="3">The sequence shown here is derived from an EMBL/GenBank/DDBJ whole genome shotgun (WGS) entry which is preliminary data.</text>
</comment>
<dbReference type="SUPFAM" id="SSF54001">
    <property type="entry name" value="Cysteine proteinases"/>
    <property type="match status" value="1"/>
</dbReference>
<reference evidence="4" key="2">
    <citation type="submission" date="2023-07" db="EMBL/GenBank/DDBJ databases">
        <title>Shewanella mangrovi sp. nov., an acetaldehyde- degrading bacterium isolated from mangrove sediment.</title>
        <authorList>
            <person name="Liu Y."/>
        </authorList>
    </citation>
    <scope>NUCLEOTIDE SEQUENCE [LARGE SCALE GENOMIC DNA]</scope>
    <source>
        <strain evidence="4">C32</strain>
    </source>
</reference>